<keyword evidence="3" id="KW-0812">Transmembrane</keyword>
<dbReference type="AlphaFoldDB" id="A0A1G8JGQ3"/>
<evidence type="ECO:0000313" key="4">
    <source>
        <dbReference type="EMBL" id="SDI29810.1"/>
    </source>
</evidence>
<dbReference type="Gene3D" id="1.20.120.1760">
    <property type="match status" value="1"/>
</dbReference>
<keyword evidence="3" id="KW-1133">Transmembrane helix</keyword>
<dbReference type="GO" id="GO:0016780">
    <property type="term" value="F:phosphotransferase activity, for other substituted phosphate groups"/>
    <property type="evidence" value="ECO:0007669"/>
    <property type="project" value="InterPro"/>
</dbReference>
<dbReference type="InterPro" id="IPR048254">
    <property type="entry name" value="CDP_ALCOHOL_P_TRANSF_CS"/>
</dbReference>
<evidence type="ECO:0000256" key="3">
    <source>
        <dbReference type="SAM" id="Phobius"/>
    </source>
</evidence>
<dbReference type="Proteomes" id="UP000199492">
    <property type="component" value="Unassembled WGS sequence"/>
</dbReference>
<dbReference type="InterPro" id="IPR000462">
    <property type="entry name" value="CDP-OH_P_trans"/>
</dbReference>
<dbReference type="GO" id="GO:0016020">
    <property type="term" value="C:membrane"/>
    <property type="evidence" value="ECO:0007669"/>
    <property type="project" value="InterPro"/>
</dbReference>
<dbReference type="Pfam" id="PF01066">
    <property type="entry name" value="CDP-OH_P_transf"/>
    <property type="match status" value="1"/>
</dbReference>
<protein>
    <submittedName>
        <fullName evidence="4">CDP-diacylglycerol--glycerol-3-phosphate 3-phosphatidyltransferase</fullName>
    </submittedName>
</protein>
<feature type="transmembrane region" description="Helical" evidence="3">
    <location>
        <begin position="88"/>
        <end position="104"/>
    </location>
</feature>
<feature type="transmembrane region" description="Helical" evidence="3">
    <location>
        <begin position="164"/>
        <end position="186"/>
    </location>
</feature>
<sequence length="215" mass="25315">MSKQMIVKYLLKKYMLTLKNYNIADWFSFYRIFASPFLLLLIWLDFRLIFTWLLLVSYCTDAIDGFLARKLKITSSRGSQLDSFGDQITLIVGLIGLYVFETNFIKTNLILIGIAFTPYIIQMFIAYIKYGKATAFHTYLAKFSAVMQCIFILFSLFFQPEYTLFYIMIGIGLLETFEEIALIFMYNNWASDVKGIYWALRDKRRFKKNSPSEKQ</sequence>
<dbReference type="PROSITE" id="PS00379">
    <property type="entry name" value="CDP_ALCOHOL_P_TRANSF"/>
    <property type="match status" value="1"/>
</dbReference>
<reference evidence="5" key="1">
    <citation type="submission" date="2016-10" db="EMBL/GenBank/DDBJ databases">
        <authorList>
            <person name="Varghese N."/>
            <person name="Submissions S."/>
        </authorList>
    </citation>
    <scope>NUCLEOTIDE SEQUENCE [LARGE SCALE GENOMIC DNA]</scope>
    <source>
        <strain evidence="5">DSM 15363</strain>
    </source>
</reference>
<proteinExistence type="inferred from homology"/>
<dbReference type="InterPro" id="IPR043130">
    <property type="entry name" value="CDP-OH_PTrfase_TM_dom"/>
</dbReference>
<evidence type="ECO:0000313" key="5">
    <source>
        <dbReference type="Proteomes" id="UP000199492"/>
    </source>
</evidence>
<organism evidence="4 5">
    <name type="scientific">Winogradskyella thalassocola</name>
    <dbReference type="NCBI Taxonomy" id="262004"/>
    <lineage>
        <taxon>Bacteria</taxon>
        <taxon>Pseudomonadati</taxon>
        <taxon>Bacteroidota</taxon>
        <taxon>Flavobacteriia</taxon>
        <taxon>Flavobacteriales</taxon>
        <taxon>Flavobacteriaceae</taxon>
        <taxon>Winogradskyella</taxon>
    </lineage>
</organism>
<evidence type="ECO:0000256" key="1">
    <source>
        <dbReference type="ARBA" id="ARBA00022679"/>
    </source>
</evidence>
<keyword evidence="3" id="KW-0472">Membrane</keyword>
<accession>A0A1G8JGQ3</accession>
<gene>
    <name evidence="4" type="ORF">SAMN04489796_10966</name>
</gene>
<feature type="transmembrane region" description="Helical" evidence="3">
    <location>
        <begin position="49"/>
        <end position="67"/>
    </location>
</feature>
<keyword evidence="5" id="KW-1185">Reference proteome</keyword>
<keyword evidence="1 2" id="KW-0808">Transferase</keyword>
<evidence type="ECO:0000256" key="2">
    <source>
        <dbReference type="RuleBase" id="RU003750"/>
    </source>
</evidence>
<dbReference type="RefSeq" id="WP_245710286.1">
    <property type="nucleotide sequence ID" value="NZ_FNCZ01000009.1"/>
</dbReference>
<feature type="transmembrane region" description="Helical" evidence="3">
    <location>
        <begin position="140"/>
        <end position="158"/>
    </location>
</feature>
<dbReference type="EMBL" id="FNCZ01000009">
    <property type="protein sequence ID" value="SDI29810.1"/>
    <property type="molecule type" value="Genomic_DNA"/>
</dbReference>
<comment type="similarity">
    <text evidence="2">Belongs to the CDP-alcohol phosphatidyltransferase class-I family.</text>
</comment>
<dbReference type="GO" id="GO:0008654">
    <property type="term" value="P:phospholipid biosynthetic process"/>
    <property type="evidence" value="ECO:0007669"/>
    <property type="project" value="InterPro"/>
</dbReference>
<name>A0A1G8JGQ3_9FLAO</name>
<feature type="transmembrane region" description="Helical" evidence="3">
    <location>
        <begin position="110"/>
        <end position="128"/>
    </location>
</feature>
<feature type="transmembrane region" description="Helical" evidence="3">
    <location>
        <begin position="21"/>
        <end position="43"/>
    </location>
</feature>
<dbReference type="STRING" id="262004.SAMN04489796_10966"/>